<dbReference type="InterPro" id="IPR037138">
    <property type="entry name" value="His_deacetylse_dom_sf"/>
</dbReference>
<dbReference type="STRING" id="554055.A0A2P6V4D3"/>
<dbReference type="GO" id="GO:0040029">
    <property type="term" value="P:epigenetic regulation of gene expression"/>
    <property type="evidence" value="ECO:0007669"/>
    <property type="project" value="TreeGrafter"/>
</dbReference>
<keyword evidence="4" id="KW-0678">Repressor</keyword>
<comment type="similarity">
    <text evidence="2">Belongs to the histone deacetylase family. HD type 2 subfamily.</text>
</comment>
<feature type="region of interest" description="Disordered" evidence="10">
    <location>
        <begin position="1"/>
        <end position="105"/>
    </location>
</feature>
<evidence type="ECO:0000259" key="11">
    <source>
        <dbReference type="Pfam" id="PF00850"/>
    </source>
</evidence>
<feature type="compositionally biased region" description="Pro residues" evidence="10">
    <location>
        <begin position="63"/>
        <end position="77"/>
    </location>
</feature>
<dbReference type="InterPro" id="IPR000286">
    <property type="entry name" value="HDACs"/>
</dbReference>
<proteinExistence type="inferred from homology"/>
<comment type="caution">
    <text evidence="12">The sequence shown here is derived from an EMBL/GenBank/DDBJ whole genome shotgun (WGS) entry which is preliminary data.</text>
</comment>
<sequence length="830" mass="86521">MQVDGEGSDDGVAAAQVLSRSPSAAPLEPSIAAAEQQQQAQQHAPGFVPVSALGGSPSAPLVHPVPPLRHASAPPPAGADADEEPSSLQPSQLERPASGAGYESSDDMDMLAMRHCLNCTGPLWGHICMDCGHMMAHDDELFAPTLASAAALHRPRLQGDALTVISWDERMELHEESGSSMHPERPDRVRAVMARLQAAELAGRCRRLPAREATPAEIGACHIPELLAAVDVLSEQSRLQGNTGLHFSPDTYVNQHTAMCAKLSAGACVDVTHAVVKGEARAGVAVVRPPGHHAESNTAMGFCFFNNAGIAARAAQAAGAERVLVLDWDVHHGNGTQHIFEGDASVLYMSLHRYDGGSFYPGTGAAHEVGEAAGEGYSVNVPWPCGGMRNADYLAAFNHVVLPIAYEYAPDLVIISAGFDAAEGDPIGGCHLTPECYAHMAAQLQLVAPTVALLEGGYNLLSTAKGTEAVLRVLLGERPPAMPAPERPACAYAMAVIAQVMRIQSRYWDCMRGLVQQQFKVLAAAAARQEQLAAMKARRAEAAVAAPGSLGEEAEEEEEGEGEDAEEEAGLEMEGLEEGEAGGLSAHGEALLGSLHPHHHHGHHAAAFDALEDGDSDTPHQPYRNGTGWESDADVASGEEGLSADERSEGEEEQAEAEAPLRARWPSPGGSASPRPEQQEQLPPGEPRLGSETLPMSDSDAPGSGSTSDGATGDAAPRGGPGGRPGPAGLTSASLSPAARDVLTPAGEQLLAAARDTPALGGAAAQPAGGQAWKGLTVKAVVLKRPGQQHQRLSPPLVDGEALQLVRQPEPLAAPSPERAVPQQEQQQAS</sequence>
<feature type="compositionally biased region" description="Low complexity" evidence="10">
    <location>
        <begin position="697"/>
        <end position="718"/>
    </location>
</feature>
<protein>
    <recommendedName>
        <fullName evidence="3">histone deacetylase</fullName>
        <ecNumber evidence="3">3.5.1.98</ecNumber>
    </recommendedName>
</protein>
<evidence type="ECO:0000256" key="4">
    <source>
        <dbReference type="ARBA" id="ARBA00022491"/>
    </source>
</evidence>
<dbReference type="GO" id="GO:0005737">
    <property type="term" value="C:cytoplasm"/>
    <property type="evidence" value="ECO:0007669"/>
    <property type="project" value="TreeGrafter"/>
</dbReference>
<dbReference type="InterPro" id="IPR023696">
    <property type="entry name" value="Ureohydrolase_dom_sf"/>
</dbReference>
<comment type="subcellular location">
    <subcellularLocation>
        <location evidence="1">Nucleus</location>
    </subcellularLocation>
</comment>
<dbReference type="PANTHER" id="PTHR10625:SF5">
    <property type="entry name" value="HISTONE DEACETYLASE"/>
    <property type="match status" value="1"/>
</dbReference>
<evidence type="ECO:0000256" key="2">
    <source>
        <dbReference type="ARBA" id="ARBA00007738"/>
    </source>
</evidence>
<keyword evidence="9" id="KW-0539">Nucleus</keyword>
<feature type="compositionally biased region" description="Acidic residues" evidence="10">
    <location>
        <begin position="552"/>
        <end position="572"/>
    </location>
</feature>
<evidence type="ECO:0000256" key="3">
    <source>
        <dbReference type="ARBA" id="ARBA00012111"/>
    </source>
</evidence>
<dbReference type="OrthoDB" id="424012at2759"/>
<evidence type="ECO:0000313" key="12">
    <source>
        <dbReference type="EMBL" id="PSC68929.1"/>
    </source>
</evidence>
<keyword evidence="5" id="KW-0378">Hydrolase</keyword>
<dbReference type="InterPro" id="IPR023801">
    <property type="entry name" value="His_deacetylse_dom"/>
</dbReference>
<dbReference type="PANTHER" id="PTHR10625">
    <property type="entry name" value="HISTONE DEACETYLASE HDAC1-RELATED"/>
    <property type="match status" value="1"/>
</dbReference>
<name>A0A2P6V4D3_9CHLO</name>
<evidence type="ECO:0000256" key="6">
    <source>
        <dbReference type="ARBA" id="ARBA00022853"/>
    </source>
</evidence>
<accession>A0A2P6V4D3</accession>
<keyword evidence="13" id="KW-1185">Reference proteome</keyword>
<evidence type="ECO:0000256" key="10">
    <source>
        <dbReference type="SAM" id="MobiDB-lite"/>
    </source>
</evidence>
<gene>
    <name evidence="12" type="ORF">C2E20_7525</name>
</gene>
<feature type="compositionally biased region" description="Low complexity" evidence="10">
    <location>
        <begin position="674"/>
        <end position="683"/>
    </location>
</feature>
<dbReference type="AlphaFoldDB" id="A0A2P6V4D3"/>
<evidence type="ECO:0000256" key="8">
    <source>
        <dbReference type="ARBA" id="ARBA00023163"/>
    </source>
</evidence>
<evidence type="ECO:0000256" key="5">
    <source>
        <dbReference type="ARBA" id="ARBA00022801"/>
    </source>
</evidence>
<evidence type="ECO:0000256" key="9">
    <source>
        <dbReference type="ARBA" id="ARBA00023242"/>
    </source>
</evidence>
<keyword evidence="8" id="KW-0804">Transcription</keyword>
<dbReference type="PRINTS" id="PR01270">
    <property type="entry name" value="HDASUPER"/>
</dbReference>
<dbReference type="Proteomes" id="UP000239649">
    <property type="component" value="Unassembled WGS sequence"/>
</dbReference>
<dbReference type="EMBL" id="LHPF02000031">
    <property type="protein sequence ID" value="PSC68929.1"/>
    <property type="molecule type" value="Genomic_DNA"/>
</dbReference>
<keyword evidence="7" id="KW-0805">Transcription regulation</keyword>
<organism evidence="12 13">
    <name type="scientific">Micractinium conductrix</name>
    <dbReference type="NCBI Taxonomy" id="554055"/>
    <lineage>
        <taxon>Eukaryota</taxon>
        <taxon>Viridiplantae</taxon>
        <taxon>Chlorophyta</taxon>
        <taxon>core chlorophytes</taxon>
        <taxon>Trebouxiophyceae</taxon>
        <taxon>Chlorellales</taxon>
        <taxon>Chlorellaceae</taxon>
        <taxon>Chlorella clade</taxon>
        <taxon>Micractinium</taxon>
    </lineage>
</organism>
<evidence type="ECO:0000256" key="1">
    <source>
        <dbReference type="ARBA" id="ARBA00004123"/>
    </source>
</evidence>
<dbReference type="GO" id="GO:0141221">
    <property type="term" value="F:histone deacetylase activity, hydrolytic mechanism"/>
    <property type="evidence" value="ECO:0007669"/>
    <property type="project" value="UniProtKB-EC"/>
</dbReference>
<reference evidence="12 13" key="1">
    <citation type="journal article" date="2018" name="Plant J.">
        <title>Genome sequences of Chlorella sorokiniana UTEX 1602 and Micractinium conductrix SAG 241.80: implications to maltose excretion by a green alga.</title>
        <authorList>
            <person name="Arriola M.B."/>
            <person name="Velmurugan N."/>
            <person name="Zhang Y."/>
            <person name="Plunkett M.H."/>
            <person name="Hondzo H."/>
            <person name="Barney B.M."/>
        </authorList>
    </citation>
    <scope>NUCLEOTIDE SEQUENCE [LARGE SCALE GENOMIC DNA]</scope>
    <source>
        <strain evidence="12 13">SAG 241.80</strain>
    </source>
</reference>
<feature type="region of interest" description="Disordered" evidence="10">
    <location>
        <begin position="611"/>
        <end position="742"/>
    </location>
</feature>
<evidence type="ECO:0000313" key="13">
    <source>
        <dbReference type="Proteomes" id="UP000239649"/>
    </source>
</evidence>
<dbReference type="SUPFAM" id="SSF52768">
    <property type="entry name" value="Arginase/deacetylase"/>
    <property type="match status" value="1"/>
</dbReference>
<dbReference type="Pfam" id="PF00850">
    <property type="entry name" value="Hist_deacetyl"/>
    <property type="match status" value="1"/>
</dbReference>
<keyword evidence="6" id="KW-0156">Chromatin regulator</keyword>
<dbReference type="GO" id="GO:0000118">
    <property type="term" value="C:histone deacetylase complex"/>
    <property type="evidence" value="ECO:0007669"/>
    <property type="project" value="TreeGrafter"/>
</dbReference>
<dbReference type="Gene3D" id="3.40.800.20">
    <property type="entry name" value="Histone deacetylase domain"/>
    <property type="match status" value="1"/>
</dbReference>
<dbReference type="EC" id="3.5.1.98" evidence="3"/>
<feature type="domain" description="Histone deacetylase" evidence="11">
    <location>
        <begin position="182"/>
        <end position="473"/>
    </location>
</feature>
<feature type="compositionally biased region" description="Low complexity" evidence="10">
    <location>
        <begin position="32"/>
        <end position="44"/>
    </location>
</feature>
<evidence type="ECO:0000256" key="7">
    <source>
        <dbReference type="ARBA" id="ARBA00023015"/>
    </source>
</evidence>
<feature type="region of interest" description="Disordered" evidence="10">
    <location>
        <begin position="807"/>
        <end position="830"/>
    </location>
</feature>
<feature type="region of interest" description="Disordered" evidence="10">
    <location>
        <begin position="544"/>
        <end position="572"/>
    </location>
</feature>